<dbReference type="SUPFAM" id="SSF51735">
    <property type="entry name" value="NAD(P)-binding Rossmann-fold domains"/>
    <property type="match status" value="1"/>
</dbReference>
<organism evidence="5 6">
    <name type="scientific">Amycolatopsis saalfeldensis</name>
    <dbReference type="NCBI Taxonomy" id="394193"/>
    <lineage>
        <taxon>Bacteria</taxon>
        <taxon>Bacillati</taxon>
        <taxon>Actinomycetota</taxon>
        <taxon>Actinomycetes</taxon>
        <taxon>Pseudonocardiales</taxon>
        <taxon>Pseudonocardiaceae</taxon>
        <taxon>Amycolatopsis</taxon>
    </lineage>
</organism>
<dbReference type="AlphaFoldDB" id="A0A1H8YE44"/>
<dbReference type="PANTHER" id="PTHR24321:SF8">
    <property type="entry name" value="ESTRADIOL 17-BETA-DEHYDROGENASE 8-RELATED"/>
    <property type="match status" value="1"/>
</dbReference>
<name>A0A1H8YE44_9PSEU</name>
<evidence type="ECO:0000256" key="1">
    <source>
        <dbReference type="ARBA" id="ARBA00006484"/>
    </source>
</evidence>
<dbReference type="InterPro" id="IPR002347">
    <property type="entry name" value="SDR_fam"/>
</dbReference>
<dbReference type="SMART" id="SM00822">
    <property type="entry name" value="PKS_KR"/>
    <property type="match status" value="1"/>
</dbReference>
<comment type="similarity">
    <text evidence="1">Belongs to the short-chain dehydrogenases/reductases (SDR) family.</text>
</comment>
<evidence type="ECO:0000313" key="6">
    <source>
        <dbReference type="Proteomes" id="UP000198582"/>
    </source>
</evidence>
<proteinExistence type="inferred from homology"/>
<evidence type="ECO:0000256" key="2">
    <source>
        <dbReference type="ARBA" id="ARBA00023002"/>
    </source>
</evidence>
<dbReference type="PROSITE" id="PS00061">
    <property type="entry name" value="ADH_SHORT"/>
    <property type="match status" value="1"/>
</dbReference>
<keyword evidence="2" id="KW-0560">Oxidoreductase</keyword>
<dbReference type="PRINTS" id="PR00080">
    <property type="entry name" value="SDRFAMILY"/>
</dbReference>
<dbReference type="InterPro" id="IPR057326">
    <property type="entry name" value="KR_dom"/>
</dbReference>
<gene>
    <name evidence="5" type="ORF">SAMN04489732_114175</name>
</gene>
<protein>
    <submittedName>
        <fullName evidence="5">NAD(P)-dependent dehydrogenase, short-chain alcohol dehydrogenase family</fullName>
    </submittedName>
</protein>
<reference evidence="5 6" key="1">
    <citation type="submission" date="2016-10" db="EMBL/GenBank/DDBJ databases">
        <authorList>
            <person name="de Groot N.N."/>
        </authorList>
    </citation>
    <scope>NUCLEOTIDE SEQUENCE [LARGE SCALE GENOMIC DNA]</scope>
    <source>
        <strain evidence="5 6">DSM 44993</strain>
    </source>
</reference>
<dbReference type="InterPro" id="IPR020904">
    <property type="entry name" value="Sc_DH/Rdtase_CS"/>
</dbReference>
<feature type="domain" description="Ketoreductase" evidence="4">
    <location>
        <begin position="15"/>
        <end position="175"/>
    </location>
</feature>
<dbReference type="STRING" id="394193.SAMN04489732_114175"/>
<dbReference type="GO" id="GO:0016491">
    <property type="term" value="F:oxidoreductase activity"/>
    <property type="evidence" value="ECO:0007669"/>
    <property type="project" value="UniProtKB-KW"/>
</dbReference>
<dbReference type="PRINTS" id="PR00081">
    <property type="entry name" value="GDHRDH"/>
</dbReference>
<dbReference type="Proteomes" id="UP000198582">
    <property type="component" value="Unassembled WGS sequence"/>
</dbReference>
<dbReference type="PANTHER" id="PTHR24321">
    <property type="entry name" value="DEHYDROGENASES, SHORT CHAIN"/>
    <property type="match status" value="1"/>
</dbReference>
<dbReference type="Gene3D" id="3.40.50.720">
    <property type="entry name" value="NAD(P)-binding Rossmann-like Domain"/>
    <property type="match status" value="1"/>
</dbReference>
<sequence length="261" mass="26012">MTRSEPPQRAALAGKVVLVVGATSGIGAAVARRVAAEGAAVVAAGRRTGLGEHLVTEIRAAGGEALFITCDATVEDNVAAAVEAARATFGRLHGAVNNAGGVVATGPLDQVSGRAWHEELELNLTTAFYGLKHQIPAIGASGGGSIVTNASTAGVAAVPGLGPYTAAKHGVVGLSKSAALECADRGVRVNTLVTGNVDTPLYRRLLGASPQQPSTELDAPNPTGRVATPDEIAGLVAFLLSDAASFITGAALPIDGGETAR</sequence>
<evidence type="ECO:0000256" key="3">
    <source>
        <dbReference type="ARBA" id="ARBA00023027"/>
    </source>
</evidence>
<dbReference type="RefSeq" id="WP_218156902.1">
    <property type="nucleotide sequence ID" value="NZ_FOEF01000014.1"/>
</dbReference>
<dbReference type="EMBL" id="FOEF01000014">
    <property type="protein sequence ID" value="SEP50520.1"/>
    <property type="molecule type" value="Genomic_DNA"/>
</dbReference>
<evidence type="ECO:0000259" key="4">
    <source>
        <dbReference type="SMART" id="SM00822"/>
    </source>
</evidence>
<dbReference type="FunFam" id="3.40.50.720:FF:000084">
    <property type="entry name" value="Short-chain dehydrogenase reductase"/>
    <property type="match status" value="1"/>
</dbReference>
<keyword evidence="6" id="KW-1185">Reference proteome</keyword>
<dbReference type="Pfam" id="PF13561">
    <property type="entry name" value="adh_short_C2"/>
    <property type="match status" value="1"/>
</dbReference>
<keyword evidence="3" id="KW-0520">NAD</keyword>
<evidence type="ECO:0000313" key="5">
    <source>
        <dbReference type="EMBL" id="SEP50520.1"/>
    </source>
</evidence>
<dbReference type="InterPro" id="IPR036291">
    <property type="entry name" value="NAD(P)-bd_dom_sf"/>
</dbReference>
<accession>A0A1H8YE44</accession>